<dbReference type="Gene3D" id="1.10.3720.10">
    <property type="entry name" value="MetI-like"/>
    <property type="match status" value="1"/>
</dbReference>
<dbReference type="GO" id="GO:0005886">
    <property type="term" value="C:plasma membrane"/>
    <property type="evidence" value="ECO:0007669"/>
    <property type="project" value="UniProtKB-SubCell"/>
</dbReference>
<dbReference type="Proteomes" id="UP000298588">
    <property type="component" value="Chromosome"/>
</dbReference>
<gene>
    <name evidence="9" type="ORF">E8L99_07780</name>
</gene>
<feature type="transmembrane region" description="Helical" evidence="7">
    <location>
        <begin position="234"/>
        <end position="254"/>
    </location>
</feature>
<feature type="transmembrane region" description="Helical" evidence="7">
    <location>
        <begin position="27"/>
        <end position="47"/>
    </location>
</feature>
<keyword evidence="4 7" id="KW-0812">Transmembrane</keyword>
<dbReference type="SUPFAM" id="SSF161098">
    <property type="entry name" value="MetI-like"/>
    <property type="match status" value="1"/>
</dbReference>
<dbReference type="KEGG" id="paqt:E8L99_07780"/>
<keyword evidence="3" id="KW-1003">Cell membrane</keyword>
<feature type="transmembrane region" description="Helical" evidence="7">
    <location>
        <begin position="82"/>
        <end position="103"/>
    </location>
</feature>
<dbReference type="InterPro" id="IPR035906">
    <property type="entry name" value="MetI-like_sf"/>
</dbReference>
<keyword evidence="2 7" id="KW-0813">Transport</keyword>
<dbReference type="OrthoDB" id="9799271at2"/>
<comment type="similarity">
    <text evidence="7">Belongs to the binding-protein-dependent transport system permease family.</text>
</comment>
<dbReference type="RefSeq" id="WP_137099005.1">
    <property type="nucleotide sequence ID" value="NZ_CP039865.1"/>
</dbReference>
<protein>
    <submittedName>
        <fullName evidence="9">ABC transporter permease</fullName>
    </submittedName>
</protein>
<dbReference type="PANTHER" id="PTHR30151">
    <property type="entry name" value="ALKANE SULFONATE ABC TRANSPORTER-RELATED, MEMBRANE SUBUNIT"/>
    <property type="match status" value="1"/>
</dbReference>
<feature type="transmembrane region" description="Helical" evidence="7">
    <location>
        <begin position="142"/>
        <end position="163"/>
    </location>
</feature>
<evidence type="ECO:0000256" key="6">
    <source>
        <dbReference type="ARBA" id="ARBA00023136"/>
    </source>
</evidence>
<dbReference type="PROSITE" id="PS50928">
    <property type="entry name" value="ABC_TM1"/>
    <property type="match status" value="1"/>
</dbReference>
<keyword evidence="5 7" id="KW-1133">Transmembrane helix</keyword>
<dbReference type="PANTHER" id="PTHR30151:SF0">
    <property type="entry name" value="ABC TRANSPORTER PERMEASE PROTEIN MJ0413-RELATED"/>
    <property type="match status" value="1"/>
</dbReference>
<sequence length="271" mass="29217">MTDVKATTDLSSLAQPVADERLRDDTWWYGPVAMVLFLLFWEVSVQFGNIPEIFLPRPSLVVVTLYDLFARKGLAYDLVLTLYRIFGGFLLAAVAGIALGLLMGMSKRIYAVADIFVAAIYPVPKIALVPLLVIWLGTGNAFQIALSALGCIFPILVNTIIGVRQCDEGLILAARDLGASPVQIQRKVVLPAAIPAIFGGLRLALGISIILVVAAEMQTARYGLGAKLQAAGQVLETGQVFAILLLLSILGIMLSKGQDRLGNLVNRWRAN</sequence>
<feature type="transmembrane region" description="Helical" evidence="7">
    <location>
        <begin position="188"/>
        <end position="214"/>
    </location>
</feature>
<evidence type="ECO:0000256" key="3">
    <source>
        <dbReference type="ARBA" id="ARBA00022475"/>
    </source>
</evidence>
<evidence type="ECO:0000256" key="7">
    <source>
        <dbReference type="RuleBase" id="RU363032"/>
    </source>
</evidence>
<dbReference type="InterPro" id="IPR000515">
    <property type="entry name" value="MetI-like"/>
</dbReference>
<evidence type="ECO:0000256" key="5">
    <source>
        <dbReference type="ARBA" id="ARBA00022989"/>
    </source>
</evidence>
<evidence type="ECO:0000313" key="9">
    <source>
        <dbReference type="EMBL" id="QCK85671.1"/>
    </source>
</evidence>
<evidence type="ECO:0000256" key="4">
    <source>
        <dbReference type="ARBA" id="ARBA00022692"/>
    </source>
</evidence>
<dbReference type="EMBL" id="CP039865">
    <property type="protein sequence ID" value="QCK85671.1"/>
    <property type="molecule type" value="Genomic_DNA"/>
</dbReference>
<evidence type="ECO:0000259" key="8">
    <source>
        <dbReference type="PROSITE" id="PS50928"/>
    </source>
</evidence>
<evidence type="ECO:0000256" key="1">
    <source>
        <dbReference type="ARBA" id="ARBA00004651"/>
    </source>
</evidence>
<dbReference type="GO" id="GO:0055085">
    <property type="term" value="P:transmembrane transport"/>
    <property type="evidence" value="ECO:0007669"/>
    <property type="project" value="InterPro"/>
</dbReference>
<dbReference type="CDD" id="cd06261">
    <property type="entry name" value="TM_PBP2"/>
    <property type="match status" value="1"/>
</dbReference>
<feature type="domain" description="ABC transmembrane type-1" evidence="8">
    <location>
        <begin position="78"/>
        <end position="258"/>
    </location>
</feature>
<name>A0A4D7QG56_9HYPH</name>
<reference evidence="9 10" key="1">
    <citation type="submission" date="2019-04" db="EMBL/GenBank/DDBJ databases">
        <title>Phreatobacter aquaticus sp. nov.</title>
        <authorList>
            <person name="Choi A."/>
            <person name="Baek K."/>
        </authorList>
    </citation>
    <scope>NUCLEOTIDE SEQUENCE [LARGE SCALE GENOMIC DNA]</scope>
    <source>
        <strain evidence="9 10">NMCR1094</strain>
    </source>
</reference>
<keyword evidence="6 7" id="KW-0472">Membrane</keyword>
<accession>A0A4D7QG56</accession>
<dbReference type="AlphaFoldDB" id="A0A4D7QG56"/>
<evidence type="ECO:0000313" key="10">
    <source>
        <dbReference type="Proteomes" id="UP000298588"/>
    </source>
</evidence>
<keyword evidence="10" id="KW-1185">Reference proteome</keyword>
<proteinExistence type="inferred from homology"/>
<dbReference type="Pfam" id="PF00528">
    <property type="entry name" value="BPD_transp_1"/>
    <property type="match status" value="1"/>
</dbReference>
<feature type="transmembrane region" description="Helical" evidence="7">
    <location>
        <begin position="115"/>
        <end position="136"/>
    </location>
</feature>
<evidence type="ECO:0000256" key="2">
    <source>
        <dbReference type="ARBA" id="ARBA00022448"/>
    </source>
</evidence>
<organism evidence="9 10">
    <name type="scientific">Phreatobacter aquaticus</name>
    <dbReference type="NCBI Taxonomy" id="2570229"/>
    <lineage>
        <taxon>Bacteria</taxon>
        <taxon>Pseudomonadati</taxon>
        <taxon>Pseudomonadota</taxon>
        <taxon>Alphaproteobacteria</taxon>
        <taxon>Hyphomicrobiales</taxon>
        <taxon>Phreatobacteraceae</taxon>
        <taxon>Phreatobacter</taxon>
    </lineage>
</organism>
<comment type="subcellular location">
    <subcellularLocation>
        <location evidence="1 7">Cell membrane</location>
        <topology evidence="1 7">Multi-pass membrane protein</topology>
    </subcellularLocation>
</comment>